<evidence type="ECO:0008006" key="4">
    <source>
        <dbReference type="Google" id="ProtNLM"/>
    </source>
</evidence>
<feature type="transmembrane region" description="Helical" evidence="1">
    <location>
        <begin position="102"/>
        <end position="120"/>
    </location>
</feature>
<dbReference type="EMBL" id="DXFB01000169">
    <property type="protein sequence ID" value="HIX45878.1"/>
    <property type="molecule type" value="Genomic_DNA"/>
</dbReference>
<comment type="caution">
    <text evidence="2">The sequence shown here is derived from an EMBL/GenBank/DDBJ whole genome shotgun (WGS) entry which is preliminary data.</text>
</comment>
<feature type="transmembrane region" description="Helical" evidence="1">
    <location>
        <begin position="72"/>
        <end position="96"/>
    </location>
</feature>
<proteinExistence type="predicted"/>
<evidence type="ECO:0000313" key="3">
    <source>
        <dbReference type="Proteomes" id="UP000824246"/>
    </source>
</evidence>
<sequence length="137" mass="15522">MKTILLPHYMRIIGWILFVPCLLVGVLILVEALSLNGVVGVVVNDTAIIGIAIGSLFICCSRERQEDEMMQAVRLQALMVSLYVYVGLLIVCTLIINDLAYLYFMIANLCLFPVVFLLVFKIMIARYIKEFDDEKQD</sequence>
<organism evidence="2 3">
    <name type="scientific">Candidatus Barnesiella excrementipullorum</name>
    <dbReference type="NCBI Taxonomy" id="2838479"/>
    <lineage>
        <taxon>Bacteria</taxon>
        <taxon>Pseudomonadati</taxon>
        <taxon>Bacteroidota</taxon>
        <taxon>Bacteroidia</taxon>
        <taxon>Bacteroidales</taxon>
        <taxon>Barnesiellaceae</taxon>
        <taxon>Barnesiella</taxon>
    </lineage>
</organism>
<gene>
    <name evidence="2" type="ORF">H9982_06620</name>
</gene>
<name>A0A9D2AQ77_9BACT</name>
<feature type="transmembrane region" description="Helical" evidence="1">
    <location>
        <begin position="38"/>
        <end position="60"/>
    </location>
</feature>
<keyword evidence="1" id="KW-0812">Transmembrane</keyword>
<dbReference type="AlphaFoldDB" id="A0A9D2AQ77"/>
<keyword evidence="1" id="KW-0472">Membrane</keyword>
<reference evidence="2" key="1">
    <citation type="journal article" date="2021" name="PeerJ">
        <title>Extensive microbial diversity within the chicken gut microbiome revealed by metagenomics and culture.</title>
        <authorList>
            <person name="Gilroy R."/>
            <person name="Ravi A."/>
            <person name="Getino M."/>
            <person name="Pursley I."/>
            <person name="Horton D.L."/>
            <person name="Alikhan N.F."/>
            <person name="Baker D."/>
            <person name="Gharbi K."/>
            <person name="Hall N."/>
            <person name="Watson M."/>
            <person name="Adriaenssens E.M."/>
            <person name="Foster-Nyarko E."/>
            <person name="Jarju S."/>
            <person name="Secka A."/>
            <person name="Antonio M."/>
            <person name="Oren A."/>
            <person name="Chaudhuri R.R."/>
            <person name="La Ragione R."/>
            <person name="Hildebrand F."/>
            <person name="Pallen M.J."/>
        </authorList>
    </citation>
    <scope>NUCLEOTIDE SEQUENCE</scope>
    <source>
        <strain evidence="2">ChiHjej12B11-16260</strain>
    </source>
</reference>
<feature type="transmembrane region" description="Helical" evidence="1">
    <location>
        <begin position="12"/>
        <end position="32"/>
    </location>
</feature>
<accession>A0A9D2AQ77</accession>
<evidence type="ECO:0000256" key="1">
    <source>
        <dbReference type="SAM" id="Phobius"/>
    </source>
</evidence>
<evidence type="ECO:0000313" key="2">
    <source>
        <dbReference type="EMBL" id="HIX45878.1"/>
    </source>
</evidence>
<keyword evidence="1" id="KW-1133">Transmembrane helix</keyword>
<dbReference type="Proteomes" id="UP000824246">
    <property type="component" value="Unassembled WGS sequence"/>
</dbReference>
<protein>
    <recommendedName>
        <fullName evidence="4">Transmembrane protein</fullName>
    </recommendedName>
</protein>
<reference evidence="2" key="2">
    <citation type="submission" date="2021-04" db="EMBL/GenBank/DDBJ databases">
        <authorList>
            <person name="Gilroy R."/>
        </authorList>
    </citation>
    <scope>NUCLEOTIDE SEQUENCE</scope>
    <source>
        <strain evidence="2">ChiHjej12B11-16260</strain>
    </source>
</reference>